<name>A0A1M5MPP6_STRHI</name>
<dbReference type="Proteomes" id="UP000184501">
    <property type="component" value="Unassembled WGS sequence"/>
</dbReference>
<keyword evidence="2" id="KW-0808">Transferase</keyword>
<feature type="domain" description="N-acetyltransferase" evidence="1">
    <location>
        <begin position="15"/>
        <end position="163"/>
    </location>
</feature>
<evidence type="ECO:0000259" key="1">
    <source>
        <dbReference type="PROSITE" id="PS51186"/>
    </source>
</evidence>
<sequence length="163" mass="18357">MTTSRVTRDSEISLRRISALNVTEVSALSETLSKQHRNMVADNALSIAEGFCSQNAWFRAVYADETPVGFVMLHYGADWDDGVECHGAYLWRLMIATPFQGMGFARRTLDLVTSEVRSRGYRELFTSFAEGEGSPEKFYERLGFVRTGDHYGDEPEVVLALKD</sequence>
<protein>
    <submittedName>
        <fullName evidence="2">Diamine N-acetyltransferase</fullName>
    </submittedName>
</protein>
<proteinExistence type="predicted"/>
<organism evidence="2 3">
    <name type="scientific">Streptoalloteichus hindustanus</name>
    <dbReference type="NCBI Taxonomy" id="2017"/>
    <lineage>
        <taxon>Bacteria</taxon>
        <taxon>Bacillati</taxon>
        <taxon>Actinomycetota</taxon>
        <taxon>Actinomycetes</taxon>
        <taxon>Pseudonocardiales</taxon>
        <taxon>Pseudonocardiaceae</taxon>
        <taxon>Streptoalloteichus</taxon>
    </lineage>
</organism>
<dbReference type="Gene3D" id="3.40.630.30">
    <property type="match status" value="1"/>
</dbReference>
<reference evidence="2 3" key="1">
    <citation type="submission" date="2016-11" db="EMBL/GenBank/DDBJ databases">
        <authorList>
            <person name="Jaros S."/>
            <person name="Januszkiewicz K."/>
            <person name="Wedrychowicz H."/>
        </authorList>
    </citation>
    <scope>NUCLEOTIDE SEQUENCE [LARGE SCALE GENOMIC DNA]</scope>
    <source>
        <strain evidence="2 3">DSM 44523</strain>
    </source>
</reference>
<evidence type="ECO:0000313" key="3">
    <source>
        <dbReference type="Proteomes" id="UP000184501"/>
    </source>
</evidence>
<dbReference type="InterPro" id="IPR016181">
    <property type="entry name" value="Acyl_CoA_acyltransferase"/>
</dbReference>
<dbReference type="SUPFAM" id="SSF55729">
    <property type="entry name" value="Acyl-CoA N-acyltransferases (Nat)"/>
    <property type="match status" value="1"/>
</dbReference>
<gene>
    <name evidence="2" type="ORF">SAMN05444320_1143</name>
</gene>
<evidence type="ECO:0000313" key="2">
    <source>
        <dbReference type="EMBL" id="SHG79390.1"/>
    </source>
</evidence>
<dbReference type="EMBL" id="FQVN01000014">
    <property type="protein sequence ID" value="SHG79390.1"/>
    <property type="molecule type" value="Genomic_DNA"/>
</dbReference>
<accession>A0A1M5MPP6</accession>
<dbReference type="Pfam" id="PF00583">
    <property type="entry name" value="Acetyltransf_1"/>
    <property type="match status" value="1"/>
</dbReference>
<dbReference type="OrthoDB" id="3526335at2"/>
<dbReference type="CDD" id="cd04301">
    <property type="entry name" value="NAT_SF"/>
    <property type="match status" value="1"/>
</dbReference>
<dbReference type="InterPro" id="IPR000182">
    <property type="entry name" value="GNAT_dom"/>
</dbReference>
<dbReference type="RefSeq" id="WP_073489277.1">
    <property type="nucleotide sequence ID" value="NZ_FQVN01000014.1"/>
</dbReference>
<dbReference type="AlphaFoldDB" id="A0A1M5MPP6"/>
<dbReference type="STRING" id="2017.SAMN05444320_1143"/>
<dbReference type="GO" id="GO:0016747">
    <property type="term" value="F:acyltransferase activity, transferring groups other than amino-acyl groups"/>
    <property type="evidence" value="ECO:0007669"/>
    <property type="project" value="InterPro"/>
</dbReference>
<dbReference type="PROSITE" id="PS51186">
    <property type="entry name" value="GNAT"/>
    <property type="match status" value="1"/>
</dbReference>
<keyword evidence="3" id="KW-1185">Reference proteome</keyword>